<gene>
    <name evidence="10" type="ORF">ENS29_14395</name>
</gene>
<feature type="transmembrane region" description="Helical" evidence="8">
    <location>
        <begin position="46"/>
        <end position="66"/>
    </location>
</feature>
<keyword evidence="5" id="KW-0547">Nucleotide-binding</keyword>
<feature type="transmembrane region" description="Helical" evidence="8">
    <location>
        <begin position="139"/>
        <end position="160"/>
    </location>
</feature>
<feature type="transmembrane region" description="Helical" evidence="8">
    <location>
        <begin position="172"/>
        <end position="191"/>
    </location>
</feature>
<evidence type="ECO:0000259" key="9">
    <source>
        <dbReference type="PROSITE" id="PS50109"/>
    </source>
</evidence>
<dbReference type="Pfam" id="PF02518">
    <property type="entry name" value="HATPase_c"/>
    <property type="match status" value="1"/>
</dbReference>
<dbReference type="EC" id="2.7.13.3" evidence="2"/>
<dbReference type="SMART" id="SM00387">
    <property type="entry name" value="HATPase_c"/>
    <property type="match status" value="1"/>
</dbReference>
<comment type="catalytic activity">
    <reaction evidence="1">
        <text>ATP + protein L-histidine = ADP + protein N-phospho-L-histidine.</text>
        <dbReference type="EC" id="2.7.13.3"/>
    </reaction>
</comment>
<keyword evidence="6" id="KW-0418">Kinase</keyword>
<dbReference type="PROSITE" id="PS50109">
    <property type="entry name" value="HIS_KIN"/>
    <property type="match status" value="1"/>
</dbReference>
<dbReference type="Gene3D" id="3.30.565.10">
    <property type="entry name" value="Histidine kinase-like ATPase, C-terminal domain"/>
    <property type="match status" value="1"/>
</dbReference>
<dbReference type="InterPro" id="IPR005467">
    <property type="entry name" value="His_kinase_dom"/>
</dbReference>
<accession>A0A7C4W1S6</accession>
<proteinExistence type="predicted"/>
<keyword evidence="8" id="KW-1133">Transmembrane helix</keyword>
<evidence type="ECO:0000256" key="6">
    <source>
        <dbReference type="ARBA" id="ARBA00022777"/>
    </source>
</evidence>
<feature type="transmembrane region" description="Helical" evidence="8">
    <location>
        <begin position="203"/>
        <end position="222"/>
    </location>
</feature>
<sequence>MFFQGQPNRRHNSSCNRSFATWGSLMQTSSTFLNNWFTKPIHKSRFLWLVVLIGLGIAGNILKIELFFNIDFLFGSLFTLIVLQFFGLVPAILAAAIISSWTFVLWNHPYAIIIQTTEAAVVGWLTTRRNMKLIVADVLYWSCCGMPLVVLFYLGIMNVSMQALLIVMLKQTVNGIMNALFARMIAIGIIMHYRHTPVSMRDIVQVSSFFILLVPIVVLIAIESRIDKSRLDTHIQTTLRQQSSQLLYLIELWINHQKAIVCRLAEMAASKHGDSIAPVLWFVPKENSHYNEFALIDPQGVVLFSYTELDQPDAPSTGKIVTDRPWYPIRSTIQQAILTEVFLDKNRMPSLPVAAIVAPVVSANRTIGYIEGILNLEVISKQLPAAFYDETSFVSVIDQNGNVVFSNRPNRHPLKPIERAEGRLQPIDEFTGLWIPKMPPNSSIMEQWEKTEYVTTNLIDEMSGWRLVVEKSLGPHRKALFFKYSQQLAMLFAFLIGALMLAEWLSRRSIAVFDQLCTVTDRLLDKSENLDVEAWPSSMVTESKTMIDKFDRMVRILASQHHEIQQSSDALRKRTQELWEANQSQELEIAARQKAETQLQKLLSEKEVLLREIHHRVKNNLAAIIGLIDLHSRTISDPMHQQSMTELCTRIRAMSLVHEQLYHSENLARIDFQAYIESLVQHIVTSYEYQNNIAIHTNAHGVLMRLDEAVPCGLIVTELLTNAFKYAFPPDATCRQIGSCAIDISVARNHEMVHLCVSDNGIGLPFDPEWTKLDSLGLLLVKMLGQHQLRGKIEIDRKSGTTIRVIFPAKK</sequence>
<dbReference type="InterPro" id="IPR003594">
    <property type="entry name" value="HATPase_dom"/>
</dbReference>
<protein>
    <recommendedName>
        <fullName evidence="2">histidine kinase</fullName>
        <ecNumber evidence="2">2.7.13.3</ecNumber>
    </recommendedName>
</protein>
<organism evidence="10">
    <name type="scientific">Desulfatirhabdium butyrativorans</name>
    <dbReference type="NCBI Taxonomy" id="340467"/>
    <lineage>
        <taxon>Bacteria</taxon>
        <taxon>Pseudomonadati</taxon>
        <taxon>Thermodesulfobacteriota</taxon>
        <taxon>Desulfobacteria</taxon>
        <taxon>Desulfobacterales</taxon>
        <taxon>Desulfatirhabdiaceae</taxon>
        <taxon>Desulfatirhabdium</taxon>
    </lineage>
</organism>
<evidence type="ECO:0000256" key="2">
    <source>
        <dbReference type="ARBA" id="ARBA00012438"/>
    </source>
</evidence>
<dbReference type="Gene3D" id="3.30.450.20">
    <property type="entry name" value="PAS domain"/>
    <property type="match status" value="3"/>
</dbReference>
<dbReference type="SUPFAM" id="SSF55874">
    <property type="entry name" value="ATPase domain of HSP90 chaperone/DNA topoisomerase II/histidine kinase"/>
    <property type="match status" value="1"/>
</dbReference>
<reference evidence="10" key="1">
    <citation type="journal article" date="2020" name="mSystems">
        <title>Genome- and Community-Level Interaction Insights into Carbon Utilization and Element Cycling Functions of Hydrothermarchaeota in Hydrothermal Sediment.</title>
        <authorList>
            <person name="Zhou Z."/>
            <person name="Liu Y."/>
            <person name="Xu W."/>
            <person name="Pan J."/>
            <person name="Luo Z.H."/>
            <person name="Li M."/>
        </authorList>
    </citation>
    <scope>NUCLEOTIDE SEQUENCE [LARGE SCALE GENOMIC DNA]</scope>
    <source>
        <strain evidence="10">SpSt-477</strain>
    </source>
</reference>
<keyword evidence="8" id="KW-0812">Transmembrane</keyword>
<feature type="domain" description="Histidine kinase" evidence="9">
    <location>
        <begin position="612"/>
        <end position="811"/>
    </location>
</feature>
<evidence type="ECO:0000256" key="3">
    <source>
        <dbReference type="ARBA" id="ARBA00022553"/>
    </source>
</evidence>
<keyword evidence="7" id="KW-0067">ATP-binding</keyword>
<dbReference type="InterPro" id="IPR036890">
    <property type="entry name" value="HATPase_C_sf"/>
</dbReference>
<comment type="caution">
    <text evidence="10">The sequence shown here is derived from an EMBL/GenBank/DDBJ whole genome shotgun (WGS) entry which is preliminary data.</text>
</comment>
<keyword evidence="8" id="KW-0472">Membrane</keyword>
<keyword evidence="3" id="KW-0597">Phosphoprotein</keyword>
<dbReference type="GO" id="GO:0005524">
    <property type="term" value="F:ATP binding"/>
    <property type="evidence" value="ECO:0007669"/>
    <property type="project" value="UniProtKB-KW"/>
</dbReference>
<dbReference type="CDD" id="cd18773">
    <property type="entry name" value="PDC1_HK_sensor"/>
    <property type="match status" value="1"/>
</dbReference>
<dbReference type="PANTHER" id="PTHR41523">
    <property type="entry name" value="TWO-COMPONENT SYSTEM SENSOR PROTEIN"/>
    <property type="match status" value="1"/>
</dbReference>
<dbReference type="Pfam" id="PF07568">
    <property type="entry name" value="HisKA_2"/>
    <property type="match status" value="1"/>
</dbReference>
<name>A0A7C4W1S6_9BACT</name>
<evidence type="ECO:0000256" key="4">
    <source>
        <dbReference type="ARBA" id="ARBA00022679"/>
    </source>
</evidence>
<dbReference type="GO" id="GO:0004673">
    <property type="term" value="F:protein histidine kinase activity"/>
    <property type="evidence" value="ECO:0007669"/>
    <property type="project" value="UniProtKB-EC"/>
</dbReference>
<evidence type="ECO:0000313" key="10">
    <source>
        <dbReference type="EMBL" id="HGU34016.1"/>
    </source>
</evidence>
<feature type="transmembrane region" description="Helical" evidence="8">
    <location>
        <begin position="72"/>
        <end position="98"/>
    </location>
</feature>
<evidence type="ECO:0000256" key="5">
    <source>
        <dbReference type="ARBA" id="ARBA00022741"/>
    </source>
</evidence>
<dbReference type="PANTHER" id="PTHR41523:SF8">
    <property type="entry name" value="ETHYLENE RESPONSE SENSOR PROTEIN"/>
    <property type="match status" value="1"/>
</dbReference>
<evidence type="ECO:0000256" key="1">
    <source>
        <dbReference type="ARBA" id="ARBA00000085"/>
    </source>
</evidence>
<dbReference type="AlphaFoldDB" id="A0A7C4W1S6"/>
<dbReference type="InterPro" id="IPR011495">
    <property type="entry name" value="Sig_transdc_His_kin_sub2_dim/P"/>
</dbReference>
<keyword evidence="4" id="KW-0808">Transferase</keyword>
<dbReference type="EMBL" id="DSUH01000327">
    <property type="protein sequence ID" value="HGU34016.1"/>
    <property type="molecule type" value="Genomic_DNA"/>
</dbReference>
<evidence type="ECO:0000256" key="8">
    <source>
        <dbReference type="SAM" id="Phobius"/>
    </source>
</evidence>
<evidence type="ECO:0000256" key="7">
    <source>
        <dbReference type="ARBA" id="ARBA00022840"/>
    </source>
</evidence>